<dbReference type="EMBL" id="BAYM01000064">
    <property type="protein sequence ID" value="GAN36353.1"/>
    <property type="molecule type" value="Genomic_DNA"/>
</dbReference>
<organism evidence="1 2">
    <name type="scientific">Lacticaseibacillus paracasei NRIC 0644</name>
    <dbReference type="NCBI Taxonomy" id="1435038"/>
    <lineage>
        <taxon>Bacteria</taxon>
        <taxon>Bacillati</taxon>
        <taxon>Bacillota</taxon>
        <taxon>Bacilli</taxon>
        <taxon>Lactobacillales</taxon>
        <taxon>Lactobacillaceae</taxon>
        <taxon>Lacticaseibacillus</taxon>
    </lineage>
</organism>
<comment type="caution">
    <text evidence="1">The sequence shown here is derived from an EMBL/GenBank/DDBJ whole genome shotgun (WGS) entry which is preliminary data.</text>
</comment>
<sequence length="112" mass="13500">MRYLGVVETPINNRTTAQNLLMEGSLMLEQSTMHPVVWINQHTYISIVKNADYNLEVWEITDENRQHRMARMNYKYHRDNFAGFIYRLFPQIDLIQIHNIQKKINPYFDLEV</sequence>
<reference evidence="2" key="1">
    <citation type="submission" date="2014-05" db="EMBL/GenBank/DDBJ databases">
        <title>Whole genome sequencing of Lactobacillus casei NRIC0644.</title>
        <authorList>
            <person name="Atarashi H."/>
            <person name="Yoshida Y."/>
            <person name="Fujimura S."/>
            <person name="Tanaka N."/>
            <person name="Shiwa Y."/>
            <person name="Yoshikawa H."/>
            <person name="Okada S."/>
            <person name="Nakagawa J."/>
        </authorList>
    </citation>
    <scope>NUCLEOTIDE SEQUENCE [LARGE SCALE GENOMIC DNA]</scope>
    <source>
        <strain evidence="2">NRIC0644</strain>
    </source>
</reference>
<evidence type="ECO:0000313" key="1">
    <source>
        <dbReference type="EMBL" id="GAN36353.1"/>
    </source>
</evidence>
<proteinExistence type="predicted"/>
<dbReference type="Proteomes" id="UP000032552">
    <property type="component" value="Unassembled WGS sequence"/>
</dbReference>
<gene>
    <name evidence="1" type="ORF">LC0644_0942</name>
</gene>
<name>A0A0C9QCK0_LACPA</name>
<dbReference type="AlphaFoldDB" id="A0A0C9QCK0"/>
<protein>
    <submittedName>
        <fullName evidence="1">Uncharacterized protein</fullName>
    </submittedName>
</protein>
<evidence type="ECO:0000313" key="2">
    <source>
        <dbReference type="Proteomes" id="UP000032552"/>
    </source>
</evidence>
<accession>A0A0C9QCK0</accession>